<keyword evidence="7" id="KW-1185">Reference proteome</keyword>
<keyword evidence="1" id="KW-0175">Coiled coil</keyword>
<dbReference type="InterPro" id="IPR011444">
    <property type="entry name" value="DUF1549"/>
</dbReference>
<feature type="domain" description="DUF1549" evidence="3">
    <location>
        <begin position="165"/>
        <end position="377"/>
    </location>
</feature>
<proteinExistence type="predicted"/>
<evidence type="ECO:0000259" key="4">
    <source>
        <dbReference type="Pfam" id="PF07587"/>
    </source>
</evidence>
<evidence type="ECO:0000259" key="5">
    <source>
        <dbReference type="Pfam" id="PF07635"/>
    </source>
</evidence>
<organism evidence="6 7">
    <name type="scientific">Haloferula helveola</name>
    <dbReference type="NCBI Taxonomy" id="490095"/>
    <lineage>
        <taxon>Bacteria</taxon>
        <taxon>Pseudomonadati</taxon>
        <taxon>Verrucomicrobiota</taxon>
        <taxon>Verrucomicrobiia</taxon>
        <taxon>Verrucomicrobiales</taxon>
        <taxon>Verrucomicrobiaceae</taxon>
        <taxon>Haloferula</taxon>
    </lineage>
</organism>
<feature type="domain" description="DUF1553" evidence="4">
    <location>
        <begin position="519"/>
        <end position="769"/>
    </location>
</feature>
<dbReference type="Proteomes" id="UP001374893">
    <property type="component" value="Chromosome"/>
</dbReference>
<gene>
    <name evidence="6" type="ORF">HAHE_41490</name>
</gene>
<dbReference type="Pfam" id="PF07635">
    <property type="entry name" value="PSCyt1"/>
    <property type="match status" value="1"/>
</dbReference>
<evidence type="ECO:0000313" key="7">
    <source>
        <dbReference type="Proteomes" id="UP001374893"/>
    </source>
</evidence>
<dbReference type="InterPro" id="IPR011429">
    <property type="entry name" value="Cyt_c_Planctomycete-type"/>
</dbReference>
<dbReference type="PANTHER" id="PTHR35889">
    <property type="entry name" value="CYCLOINULO-OLIGOSACCHARIDE FRUCTANOTRANSFERASE-RELATED"/>
    <property type="match status" value="1"/>
</dbReference>
<sequence length="802" mass="89833">MKPALVILAGALPLSAPAEELTSEETKFFEQKIRPVLAKYCYECHAEGEKIKGGLRVDYRDGLIHGGDSGPAVVPGDPTKSLIYTAMAYQDPDYEMPPKKKLPDEIIEDFRKWIEMGAPDPRVPDKVVVQSEIDIEEGKKHWSFQAPKASPAPQVEDAGWPVSFVDSHILSGLEKEGLRPASDAAPDVLLRRLHFDLTGLPPSYGQIMAFAEAWAKDPEAAYSAKVEELLASEHFGERWGRHWLDVARYAESTGKEVNTSFPYAWRYRDYVIDSFNEDKPYDRFVMEQIAGDLLPAKYDEDWQEGLIATGFLAMGPKSLNQQNPRQFEADLVDEQIDATSQAILGLTVSCARCHDHKSDPIPTEDYYSIAGIFHSTKTYFGTVNAVATRRATKLLELPVSTDEPQGDISPEEYQALAEQLEEQRNQLRELVRSGARQGNLQQQVIRIRTTSAFLEERLGSYNPDGTKKSFAMGVQDHARPEDATVLIRGELDMPAQRVDRGFLQLLDFCEDECPPDASGRLELAQWLTSEENPLTARVMANRIWSKLFGQGIVTSPDNFGVSGNTPTHPELLDALALEFVKGEWSVKSLIRELVHSRTYRMASTWNAEAYRKDPGNALLWRMPVRRLDAEALRDAMLFASGQLDSQRPLGSVIGEAGHVGIGRAFNTERLDSYQDYRSVYLPIVRDALPSSLALFDGADANIVTGAREETNIPSQALYLMNNDFVLTQAKSMATRLMEHTDDKDEWIRMSFLLCYGRVPNGYEVSAANGFFAQFRFGQDDDLSVLTTYCHSLLAAAEFRYLN</sequence>
<feature type="coiled-coil region" evidence="1">
    <location>
        <begin position="410"/>
        <end position="437"/>
    </location>
</feature>
<feature type="domain" description="Cytochrome C Planctomycete-type" evidence="5">
    <location>
        <begin position="41"/>
        <end position="99"/>
    </location>
</feature>
<evidence type="ECO:0000259" key="3">
    <source>
        <dbReference type="Pfam" id="PF07583"/>
    </source>
</evidence>
<dbReference type="Pfam" id="PF07587">
    <property type="entry name" value="PSD1"/>
    <property type="match status" value="1"/>
</dbReference>
<protein>
    <recommendedName>
        <fullName evidence="8">Planctomycete cytochrome C</fullName>
    </recommendedName>
</protein>
<keyword evidence="2" id="KW-0732">Signal</keyword>
<dbReference type="RefSeq" id="WP_338687209.1">
    <property type="nucleotide sequence ID" value="NZ_AP024702.1"/>
</dbReference>
<evidence type="ECO:0000256" key="2">
    <source>
        <dbReference type="SAM" id="SignalP"/>
    </source>
</evidence>
<dbReference type="InterPro" id="IPR022655">
    <property type="entry name" value="DUF1553"/>
</dbReference>
<dbReference type="EMBL" id="AP024702">
    <property type="protein sequence ID" value="BCX50241.1"/>
    <property type="molecule type" value="Genomic_DNA"/>
</dbReference>
<name>A0ABM7RJU1_9BACT</name>
<reference evidence="6 7" key="1">
    <citation type="submission" date="2021-06" db="EMBL/GenBank/DDBJ databases">
        <title>Complete genome of Haloferula helveola possessing various polysaccharide degrading enzymes.</title>
        <authorList>
            <person name="Takami H."/>
            <person name="Huang C."/>
            <person name="Hamasaki K."/>
        </authorList>
    </citation>
    <scope>NUCLEOTIDE SEQUENCE [LARGE SCALE GENOMIC DNA]</scope>
    <source>
        <strain evidence="6 7">CN-1</strain>
    </source>
</reference>
<accession>A0ABM7RJU1</accession>
<evidence type="ECO:0008006" key="8">
    <source>
        <dbReference type="Google" id="ProtNLM"/>
    </source>
</evidence>
<dbReference type="Pfam" id="PF07583">
    <property type="entry name" value="PSCyt2"/>
    <property type="match status" value="1"/>
</dbReference>
<feature type="chain" id="PRO_5045153769" description="Planctomycete cytochrome C" evidence="2">
    <location>
        <begin position="19"/>
        <end position="802"/>
    </location>
</feature>
<feature type="signal peptide" evidence="2">
    <location>
        <begin position="1"/>
        <end position="18"/>
    </location>
</feature>
<evidence type="ECO:0000256" key="1">
    <source>
        <dbReference type="SAM" id="Coils"/>
    </source>
</evidence>
<evidence type="ECO:0000313" key="6">
    <source>
        <dbReference type="EMBL" id="BCX50241.1"/>
    </source>
</evidence>
<dbReference type="PANTHER" id="PTHR35889:SF3">
    <property type="entry name" value="F-BOX DOMAIN-CONTAINING PROTEIN"/>
    <property type="match status" value="1"/>
</dbReference>